<organism evidence="2 3">
    <name type="scientific">Necator americanus</name>
    <name type="common">Human hookworm</name>
    <dbReference type="NCBI Taxonomy" id="51031"/>
    <lineage>
        <taxon>Eukaryota</taxon>
        <taxon>Metazoa</taxon>
        <taxon>Ecdysozoa</taxon>
        <taxon>Nematoda</taxon>
        <taxon>Chromadorea</taxon>
        <taxon>Rhabditida</taxon>
        <taxon>Rhabditina</taxon>
        <taxon>Rhabditomorpha</taxon>
        <taxon>Strongyloidea</taxon>
        <taxon>Ancylostomatidae</taxon>
        <taxon>Bunostominae</taxon>
        <taxon>Necator</taxon>
    </lineage>
</organism>
<evidence type="ECO:0000313" key="3">
    <source>
        <dbReference type="Proteomes" id="UP001303046"/>
    </source>
</evidence>
<keyword evidence="1" id="KW-1133">Transmembrane helix</keyword>
<name>A0ABR1BPZ1_NECAM</name>
<accession>A0ABR1BPZ1</accession>
<proteinExistence type="predicted"/>
<keyword evidence="3" id="KW-1185">Reference proteome</keyword>
<reference evidence="2 3" key="1">
    <citation type="submission" date="2023-08" db="EMBL/GenBank/DDBJ databases">
        <title>A Necator americanus chromosomal reference genome.</title>
        <authorList>
            <person name="Ilik V."/>
            <person name="Petrzelkova K.J."/>
            <person name="Pardy F."/>
            <person name="Fuh T."/>
            <person name="Niatou-Singa F.S."/>
            <person name="Gouil Q."/>
            <person name="Baker L."/>
            <person name="Ritchie M.E."/>
            <person name="Jex A.R."/>
            <person name="Gazzola D."/>
            <person name="Li H."/>
            <person name="Toshio Fujiwara R."/>
            <person name="Zhan B."/>
            <person name="Aroian R.V."/>
            <person name="Pafco B."/>
            <person name="Schwarz E.M."/>
        </authorList>
    </citation>
    <scope>NUCLEOTIDE SEQUENCE [LARGE SCALE GENOMIC DNA]</scope>
    <source>
        <strain evidence="2 3">Aroian</strain>
        <tissue evidence="2">Whole animal</tissue>
    </source>
</reference>
<dbReference type="Proteomes" id="UP001303046">
    <property type="component" value="Unassembled WGS sequence"/>
</dbReference>
<keyword evidence="1" id="KW-0812">Transmembrane</keyword>
<comment type="caution">
    <text evidence="2">The sequence shown here is derived from an EMBL/GenBank/DDBJ whole genome shotgun (WGS) entry which is preliminary data.</text>
</comment>
<evidence type="ECO:0000256" key="1">
    <source>
        <dbReference type="SAM" id="Phobius"/>
    </source>
</evidence>
<evidence type="ECO:0000313" key="2">
    <source>
        <dbReference type="EMBL" id="KAK6727945.1"/>
    </source>
</evidence>
<protein>
    <submittedName>
        <fullName evidence="2">Uncharacterized protein</fullName>
    </submittedName>
</protein>
<dbReference type="EMBL" id="JAVFWL010000001">
    <property type="protein sequence ID" value="KAK6727945.1"/>
    <property type="molecule type" value="Genomic_DNA"/>
</dbReference>
<keyword evidence="1" id="KW-0472">Membrane</keyword>
<feature type="transmembrane region" description="Helical" evidence="1">
    <location>
        <begin position="21"/>
        <end position="43"/>
    </location>
</feature>
<sequence>MQLLHGSKEKNKWIIRRFQSMAYSYLMILLTSCVKRTGSFSILGNHSGSHSQLENEGCHEVDEHRCAF</sequence>
<gene>
    <name evidence="2" type="primary">Necator_chrI.g1670</name>
    <name evidence="2" type="ORF">RB195_005544</name>
</gene>